<keyword evidence="3" id="KW-1185">Reference proteome</keyword>
<accession>A0ABX1Y796</accession>
<feature type="signal peptide" evidence="1">
    <location>
        <begin position="1"/>
        <end position="26"/>
    </location>
</feature>
<dbReference type="InterPro" id="IPR038765">
    <property type="entry name" value="Papain-like_cys_pep_sf"/>
</dbReference>
<proteinExistence type="predicted"/>
<protein>
    <recommendedName>
        <fullName evidence="4">Hydrolase</fullName>
    </recommendedName>
</protein>
<feature type="chain" id="PRO_5045382358" description="Hydrolase" evidence="1">
    <location>
        <begin position="27"/>
        <end position="201"/>
    </location>
</feature>
<keyword evidence="1" id="KW-0732">Signal</keyword>
<comment type="caution">
    <text evidence="2">The sequence shown here is derived from an EMBL/GenBank/DDBJ whole genome shotgun (WGS) entry which is preliminary data.</text>
</comment>
<evidence type="ECO:0000313" key="2">
    <source>
        <dbReference type="EMBL" id="NOU76661.1"/>
    </source>
</evidence>
<evidence type="ECO:0000313" key="3">
    <source>
        <dbReference type="Proteomes" id="UP000616779"/>
    </source>
</evidence>
<dbReference type="Proteomes" id="UP000616779">
    <property type="component" value="Unassembled WGS sequence"/>
</dbReference>
<sequence>MFNRGFLKFFLIVLLTFTVIPITAQANDDVGTFAIPGPNYPGTSIEMKVGDVLYSTKTFGTSSQIVGHVGIVGPDYLIYHVSPIIDSNGNGAGDSISTYMSRHGQGETLQIYKYKYSTGLGAAQWAKNNYMYATEYAVVNPFHYLSTIDPNYCSKFIWQAFYYGDGVDVTGKGLTGSTWGTWVYPSNFTNSNFAWSGQFTT</sequence>
<evidence type="ECO:0008006" key="4">
    <source>
        <dbReference type="Google" id="ProtNLM"/>
    </source>
</evidence>
<dbReference type="SUPFAM" id="SSF54001">
    <property type="entry name" value="Cysteine proteinases"/>
    <property type="match status" value="1"/>
</dbReference>
<gene>
    <name evidence="2" type="ORF">GC098_35775</name>
</gene>
<dbReference type="EMBL" id="WHOA01000244">
    <property type="protein sequence ID" value="NOU76661.1"/>
    <property type="molecule type" value="Genomic_DNA"/>
</dbReference>
<evidence type="ECO:0000256" key="1">
    <source>
        <dbReference type="SAM" id="SignalP"/>
    </source>
</evidence>
<organism evidence="2 3">
    <name type="scientific">Paenibacillus phytorum</name>
    <dbReference type="NCBI Taxonomy" id="2654977"/>
    <lineage>
        <taxon>Bacteria</taxon>
        <taxon>Bacillati</taxon>
        <taxon>Bacillota</taxon>
        <taxon>Bacilli</taxon>
        <taxon>Bacillales</taxon>
        <taxon>Paenibacillaceae</taxon>
        <taxon>Paenibacillus</taxon>
    </lineage>
</organism>
<dbReference type="Gene3D" id="3.90.1720.10">
    <property type="entry name" value="endopeptidase domain like (from Nostoc punctiforme)"/>
    <property type="match status" value="1"/>
</dbReference>
<reference evidence="2 3" key="1">
    <citation type="submission" date="2019-10" db="EMBL/GenBank/DDBJ databases">
        <title>Description of Paenibacillus terrestris sp. nov.</title>
        <authorList>
            <person name="Carlier A."/>
            <person name="Qi S."/>
        </authorList>
    </citation>
    <scope>NUCLEOTIDE SEQUENCE [LARGE SCALE GENOMIC DNA]</scope>
    <source>
        <strain evidence="2 3">LMG 31458</strain>
    </source>
</reference>
<name>A0ABX1Y796_9BACL</name>
<dbReference type="RefSeq" id="WP_171649207.1">
    <property type="nucleotide sequence ID" value="NZ_WHOA01000244.1"/>
</dbReference>